<dbReference type="Gene3D" id="1.25.40.10">
    <property type="entry name" value="Tetratricopeptide repeat domain"/>
    <property type="match status" value="1"/>
</dbReference>
<dbReference type="EMBL" id="BARS01001434">
    <property type="protein sequence ID" value="GAF71782.1"/>
    <property type="molecule type" value="Genomic_DNA"/>
</dbReference>
<reference evidence="1" key="1">
    <citation type="journal article" date="2014" name="Front. Microbiol.">
        <title>High frequency of phylogenetically diverse reductive dehalogenase-homologous genes in deep subseafloor sedimentary metagenomes.</title>
        <authorList>
            <person name="Kawai M."/>
            <person name="Futagami T."/>
            <person name="Toyoda A."/>
            <person name="Takaki Y."/>
            <person name="Nishi S."/>
            <person name="Hori S."/>
            <person name="Arai W."/>
            <person name="Tsubouchi T."/>
            <person name="Morono Y."/>
            <person name="Uchiyama I."/>
            <person name="Ito T."/>
            <person name="Fujiyama A."/>
            <person name="Inagaki F."/>
            <person name="Takami H."/>
        </authorList>
    </citation>
    <scope>NUCLEOTIDE SEQUENCE</scope>
    <source>
        <strain evidence="1">Expedition CK06-06</strain>
    </source>
</reference>
<comment type="caution">
    <text evidence="1">The sequence shown here is derived from an EMBL/GenBank/DDBJ whole genome shotgun (WGS) entry which is preliminary data.</text>
</comment>
<feature type="non-terminal residue" evidence="1">
    <location>
        <position position="1"/>
    </location>
</feature>
<name>X0S768_9ZZZZ</name>
<gene>
    <name evidence="1" type="ORF">S01H1_02825</name>
</gene>
<dbReference type="SUPFAM" id="SSF48452">
    <property type="entry name" value="TPR-like"/>
    <property type="match status" value="1"/>
</dbReference>
<dbReference type="Gene3D" id="3.40.50.10610">
    <property type="entry name" value="ABC-type transport auxiliary lipoprotein component"/>
    <property type="match status" value="1"/>
</dbReference>
<dbReference type="InterPro" id="IPR011990">
    <property type="entry name" value="TPR-like_helical_dom_sf"/>
</dbReference>
<feature type="non-terminal residue" evidence="1">
    <location>
        <position position="273"/>
    </location>
</feature>
<dbReference type="AlphaFoldDB" id="X0S768"/>
<evidence type="ECO:0000313" key="1">
    <source>
        <dbReference type="EMBL" id="GAF71782.1"/>
    </source>
</evidence>
<accession>X0S768</accession>
<sequence length="273" mass="31361">PSIAVLPFDNLSDDKEDEFFSDGIHDEILMQISKISELNVISRSSVIRYKETDKSIPEIGKELGVSAILEGSIRRFGNRVRVTAQLIDAKTDYHIWSDTYDREMKDIFEIQSDIARNIADTLRVELTSAEREYLEAKPTDNLEAYDFYLLGRDYGGRGGDENRRIAIQMFQKAIDLDPEFALAYARLSRVHIRLYWNYYDRTPERLAKSKEAADKALELNPDLPEAHVALGRYYYDGYLDDDRALEQFAIARKSQPNNTELLAAIGYVQRSQG</sequence>
<organism evidence="1">
    <name type="scientific">marine sediment metagenome</name>
    <dbReference type="NCBI Taxonomy" id="412755"/>
    <lineage>
        <taxon>unclassified sequences</taxon>
        <taxon>metagenomes</taxon>
        <taxon>ecological metagenomes</taxon>
    </lineage>
</organism>
<protein>
    <submittedName>
        <fullName evidence="1">Uncharacterized protein</fullName>
    </submittedName>
</protein>
<proteinExistence type="predicted"/>